<sequence length="168" mass="18811">MEILPEYQETMGGMIVVIKNAVIREVCEACGETTFEMPDSPGLAKAVALVRALNPLQLSGKDVRFIRKALEMNGRQFAEAMEVTPETISRWEQGEKGIGGYSEKLLRHNVCALLHKAVPTLRYDQADIVRMKIIKSDDAPLPRVVFERVVVRDRTEDEGIRGWDKAAA</sequence>
<keyword evidence="3" id="KW-1185">Reference proteome</keyword>
<organism evidence="2 3">
    <name type="scientific">Pararhodospirillum oryzae</name>
    <dbReference type="NCBI Taxonomy" id="478448"/>
    <lineage>
        <taxon>Bacteria</taxon>
        <taxon>Pseudomonadati</taxon>
        <taxon>Pseudomonadota</taxon>
        <taxon>Alphaproteobacteria</taxon>
        <taxon>Rhodospirillales</taxon>
        <taxon>Rhodospirillaceae</taxon>
        <taxon>Pararhodospirillum</taxon>
    </lineage>
</organism>
<protein>
    <recommendedName>
        <fullName evidence="1">HTH cro/C1-type domain-containing protein</fullName>
    </recommendedName>
</protein>
<reference evidence="2 3" key="1">
    <citation type="submission" date="2019-07" db="EMBL/GenBank/DDBJ databases">
        <title>Whole genome shotgun sequence of Rhodospirillum oryzae NBRC 107573.</title>
        <authorList>
            <person name="Hosoyama A."/>
            <person name="Uohara A."/>
            <person name="Ohji S."/>
            <person name="Ichikawa N."/>
        </authorList>
    </citation>
    <scope>NUCLEOTIDE SEQUENCE [LARGE SCALE GENOMIC DNA]</scope>
    <source>
        <strain evidence="2 3">NBRC 107573</strain>
    </source>
</reference>
<dbReference type="Pfam" id="PF01381">
    <property type="entry name" value="HTH_3"/>
    <property type="match status" value="1"/>
</dbReference>
<dbReference type="OrthoDB" id="7352402at2"/>
<accession>A0A512H5Z9</accession>
<dbReference type="Gene3D" id="1.10.260.40">
    <property type="entry name" value="lambda repressor-like DNA-binding domains"/>
    <property type="match status" value="1"/>
</dbReference>
<evidence type="ECO:0000313" key="3">
    <source>
        <dbReference type="Proteomes" id="UP000321567"/>
    </source>
</evidence>
<proteinExistence type="predicted"/>
<gene>
    <name evidence="2" type="ORF">ROR02_09410</name>
</gene>
<evidence type="ECO:0000259" key="1">
    <source>
        <dbReference type="PROSITE" id="PS50943"/>
    </source>
</evidence>
<evidence type="ECO:0000313" key="2">
    <source>
        <dbReference type="EMBL" id="GEO80810.1"/>
    </source>
</evidence>
<dbReference type="RefSeq" id="WP_147162861.1">
    <property type="nucleotide sequence ID" value="NZ_BJZO01000017.1"/>
</dbReference>
<dbReference type="CDD" id="cd00093">
    <property type="entry name" value="HTH_XRE"/>
    <property type="match status" value="1"/>
</dbReference>
<dbReference type="GO" id="GO:0003677">
    <property type="term" value="F:DNA binding"/>
    <property type="evidence" value="ECO:0007669"/>
    <property type="project" value="InterPro"/>
</dbReference>
<dbReference type="SUPFAM" id="SSF47413">
    <property type="entry name" value="lambda repressor-like DNA-binding domains"/>
    <property type="match status" value="1"/>
</dbReference>
<name>A0A512H5Z9_9PROT</name>
<dbReference type="EMBL" id="BJZO01000017">
    <property type="protein sequence ID" value="GEO80810.1"/>
    <property type="molecule type" value="Genomic_DNA"/>
</dbReference>
<dbReference type="InterPro" id="IPR010982">
    <property type="entry name" value="Lambda_DNA-bd_dom_sf"/>
</dbReference>
<comment type="caution">
    <text evidence="2">The sequence shown here is derived from an EMBL/GenBank/DDBJ whole genome shotgun (WGS) entry which is preliminary data.</text>
</comment>
<dbReference type="Proteomes" id="UP000321567">
    <property type="component" value="Unassembled WGS sequence"/>
</dbReference>
<dbReference type="InterPro" id="IPR001387">
    <property type="entry name" value="Cro/C1-type_HTH"/>
</dbReference>
<feature type="domain" description="HTH cro/C1-type" evidence="1">
    <location>
        <begin position="63"/>
        <end position="95"/>
    </location>
</feature>
<dbReference type="PROSITE" id="PS50943">
    <property type="entry name" value="HTH_CROC1"/>
    <property type="match status" value="1"/>
</dbReference>
<dbReference type="AlphaFoldDB" id="A0A512H5Z9"/>